<dbReference type="InterPro" id="IPR006283">
    <property type="entry name" value="ThiL-like"/>
</dbReference>
<feature type="binding site" evidence="2">
    <location>
        <position position="65"/>
    </location>
    <ligand>
        <name>Mg(2+)</name>
        <dbReference type="ChEBI" id="CHEBI:18420"/>
        <label>4</label>
    </ligand>
</feature>
<feature type="binding site" evidence="2">
    <location>
        <position position="201"/>
    </location>
    <ligand>
        <name>ATP</name>
        <dbReference type="ChEBI" id="CHEBI:30616"/>
    </ligand>
</feature>
<comment type="caution">
    <text evidence="2">Lacks conserved residue(s) required for the propagation of feature annotation.</text>
</comment>
<feature type="binding site" evidence="2">
    <location>
        <position position="138"/>
    </location>
    <ligand>
        <name>ATP</name>
        <dbReference type="ChEBI" id="CHEBI:30616"/>
    </ligand>
</feature>
<dbReference type="GO" id="GO:0009229">
    <property type="term" value="P:thiamine diphosphate biosynthetic process"/>
    <property type="evidence" value="ECO:0007669"/>
    <property type="project" value="UniProtKB-UniRule"/>
</dbReference>
<evidence type="ECO:0000256" key="1">
    <source>
        <dbReference type="ARBA" id="ARBA00022977"/>
    </source>
</evidence>
<dbReference type="OrthoDB" id="9802811at2"/>
<comment type="catalytic activity">
    <reaction evidence="2">
        <text>thiamine phosphate + ATP = thiamine diphosphate + ADP</text>
        <dbReference type="Rhea" id="RHEA:15913"/>
        <dbReference type="ChEBI" id="CHEBI:30616"/>
        <dbReference type="ChEBI" id="CHEBI:37575"/>
        <dbReference type="ChEBI" id="CHEBI:58937"/>
        <dbReference type="ChEBI" id="CHEBI:456216"/>
        <dbReference type="EC" id="2.7.4.16"/>
    </reaction>
</comment>
<gene>
    <name evidence="2" type="primary">thiL</name>
    <name evidence="5" type="ORF">SAMN06295937_101067</name>
</gene>
<dbReference type="Proteomes" id="UP000190044">
    <property type="component" value="Unassembled WGS sequence"/>
</dbReference>
<feature type="binding site" evidence="2">
    <location>
        <position position="199"/>
    </location>
    <ligand>
        <name>Mg(2+)</name>
        <dbReference type="ChEBI" id="CHEBI:18420"/>
        <label>3</label>
    </ligand>
</feature>
<dbReference type="Pfam" id="PF00586">
    <property type="entry name" value="AIRS"/>
    <property type="match status" value="1"/>
</dbReference>
<proteinExistence type="inferred from homology"/>
<feature type="binding site" evidence="2">
    <location>
        <position position="202"/>
    </location>
    <ligand>
        <name>Mg(2+)</name>
        <dbReference type="ChEBI" id="CHEBI:18420"/>
        <label>5</label>
    </ligand>
</feature>
<feature type="binding site" evidence="2">
    <location>
        <position position="37"/>
    </location>
    <ligand>
        <name>Mg(2+)</name>
        <dbReference type="ChEBI" id="CHEBI:18420"/>
        <label>2</label>
    </ligand>
</feature>
<evidence type="ECO:0000256" key="2">
    <source>
        <dbReference type="HAMAP-Rule" id="MF_02128"/>
    </source>
</evidence>
<feature type="binding site" evidence="2">
    <location>
        <position position="25"/>
    </location>
    <ligand>
        <name>Mg(2+)</name>
        <dbReference type="ChEBI" id="CHEBI:18420"/>
        <label>4</label>
    </ligand>
</feature>
<dbReference type="InterPro" id="IPR016188">
    <property type="entry name" value="PurM-like_N"/>
</dbReference>
<sequence>MSEAEFISRLRSIATDPAARGLADDAAVWEGLVLTHDMIIEGIHFLPDERPQDVAWKLVAVNLSDLAAKGAAPLGVLLGYSLGDDAWDKAFADGLDIALRRFGLLLLGGDTVRAPAGAPRSFGLTAIGRAPEKGAPSRSGARPGDQIWVTGTIGNAGVGLAMRLGEVESNETCLDAYRRPQPQLTFGQAVAPHVHAMMDISDGLIIDAGRMAEASGCRLGIMLESLPLSAALLAVRPDVVDTRMAAATAGDDYQLLFAADPAEAAAIREIAEGLDVRVTLLGHTAVGEGVMLTHKAQRVPLPERLGFMH</sequence>
<comment type="function">
    <text evidence="2">Catalyzes the ATP-dependent phosphorylation of thiamine-monophosphate (TMP) to form thiamine-pyrophosphate (TPP), the active form of vitamin B1.</text>
</comment>
<evidence type="ECO:0000313" key="5">
    <source>
        <dbReference type="EMBL" id="SKB58732.1"/>
    </source>
</evidence>
<organism evidence="5 6">
    <name type="scientific">Sphingopyxis flava</name>
    <dbReference type="NCBI Taxonomy" id="1507287"/>
    <lineage>
        <taxon>Bacteria</taxon>
        <taxon>Pseudomonadati</taxon>
        <taxon>Pseudomonadota</taxon>
        <taxon>Alphaproteobacteria</taxon>
        <taxon>Sphingomonadales</taxon>
        <taxon>Sphingomonadaceae</taxon>
        <taxon>Sphingopyxis</taxon>
    </lineage>
</organism>
<evidence type="ECO:0000259" key="3">
    <source>
        <dbReference type="Pfam" id="PF00586"/>
    </source>
</evidence>
<feature type="binding site" evidence="2">
    <location>
        <begin position="109"/>
        <end position="110"/>
    </location>
    <ligand>
        <name>ATP</name>
        <dbReference type="ChEBI" id="CHEBI:30616"/>
    </ligand>
</feature>
<dbReference type="EMBL" id="FUYP01000010">
    <property type="protein sequence ID" value="SKB58732.1"/>
    <property type="molecule type" value="Genomic_DNA"/>
</dbReference>
<keyword evidence="2" id="KW-0479">Metal-binding</keyword>
<keyword evidence="2" id="KW-0067">ATP-binding</keyword>
<feature type="binding site" evidence="2">
    <location>
        <position position="65"/>
    </location>
    <ligand>
        <name>Mg(2+)</name>
        <dbReference type="ChEBI" id="CHEBI:18420"/>
        <label>3</label>
    </ligand>
</feature>
<keyword evidence="2" id="KW-0460">Magnesium</keyword>
<dbReference type="InterPro" id="IPR036676">
    <property type="entry name" value="PurM-like_C_sf"/>
</dbReference>
<dbReference type="InterPro" id="IPR010918">
    <property type="entry name" value="PurM-like_C_dom"/>
</dbReference>
<dbReference type="GO" id="GO:0009030">
    <property type="term" value="F:thiamine-phosphate kinase activity"/>
    <property type="evidence" value="ECO:0007669"/>
    <property type="project" value="UniProtKB-UniRule"/>
</dbReference>
<dbReference type="InterPro" id="IPR036921">
    <property type="entry name" value="PurM-like_N_sf"/>
</dbReference>
<keyword evidence="6" id="KW-1185">Reference proteome</keyword>
<dbReference type="GO" id="GO:0000287">
    <property type="term" value="F:magnesium ion binding"/>
    <property type="evidence" value="ECO:0007669"/>
    <property type="project" value="UniProtKB-UniRule"/>
</dbReference>
<evidence type="ECO:0000313" key="6">
    <source>
        <dbReference type="Proteomes" id="UP000190044"/>
    </source>
</evidence>
<feature type="binding site" evidence="2">
    <location>
        <position position="65"/>
    </location>
    <ligand>
        <name>Mg(2+)</name>
        <dbReference type="ChEBI" id="CHEBI:18420"/>
        <label>2</label>
    </ligand>
</feature>
<comment type="miscellaneous">
    <text evidence="2">Reaction mechanism of ThiL seems to utilize a direct, inline transfer of the gamma-phosphate of ATP to TMP rather than a phosphorylated enzyme intermediate.</text>
</comment>
<dbReference type="PIRSF" id="PIRSF005303">
    <property type="entry name" value="Thiam_monoph_kin"/>
    <property type="match status" value="1"/>
</dbReference>
<dbReference type="PANTHER" id="PTHR30270:SF0">
    <property type="entry name" value="THIAMINE-MONOPHOSPHATE KINASE"/>
    <property type="match status" value="1"/>
</dbReference>
<feature type="binding site" evidence="2">
    <location>
        <position position="37"/>
    </location>
    <ligand>
        <name>Mg(2+)</name>
        <dbReference type="ChEBI" id="CHEBI:18420"/>
        <label>1</label>
    </ligand>
</feature>
<comment type="similarity">
    <text evidence="2">Belongs to the thiamine-monophosphate kinase family.</text>
</comment>
<keyword evidence="2" id="KW-0547">Nucleotide-binding</keyword>
<dbReference type="EC" id="2.7.4.16" evidence="2"/>
<reference evidence="6" key="1">
    <citation type="submission" date="2017-02" db="EMBL/GenBank/DDBJ databases">
        <authorList>
            <person name="Varghese N."/>
            <person name="Submissions S."/>
        </authorList>
    </citation>
    <scope>NUCLEOTIDE SEQUENCE [LARGE SCALE GENOMIC DNA]</scope>
    <source>
        <strain evidence="6">R11H</strain>
    </source>
</reference>
<feature type="domain" description="PurM-like N-terminal" evidence="3">
    <location>
        <begin position="24"/>
        <end position="129"/>
    </location>
</feature>
<feature type="domain" description="PurM-like C-terminal" evidence="4">
    <location>
        <begin position="142"/>
        <end position="289"/>
    </location>
</feature>
<dbReference type="HAMAP" id="MF_02128">
    <property type="entry name" value="TMP_kinase"/>
    <property type="match status" value="1"/>
</dbReference>
<feature type="binding site" evidence="2">
    <location>
        <position position="251"/>
    </location>
    <ligand>
        <name>substrate</name>
    </ligand>
</feature>
<feature type="binding site" evidence="2">
    <location>
        <position position="25"/>
    </location>
    <ligand>
        <name>Mg(2+)</name>
        <dbReference type="ChEBI" id="CHEBI:18420"/>
        <label>3</label>
    </ligand>
</feature>
<dbReference type="Gene3D" id="3.90.650.10">
    <property type="entry name" value="PurM-like C-terminal domain"/>
    <property type="match status" value="1"/>
</dbReference>
<dbReference type="GO" id="GO:0005524">
    <property type="term" value="F:ATP binding"/>
    <property type="evidence" value="ECO:0007669"/>
    <property type="project" value="UniProtKB-UniRule"/>
</dbReference>
<keyword evidence="1 2" id="KW-0784">Thiamine biosynthesis</keyword>
<feature type="binding site" evidence="2">
    <location>
        <position position="44"/>
    </location>
    <ligand>
        <name>substrate</name>
    </ligand>
</feature>
<feature type="binding site" evidence="2">
    <location>
        <position position="35"/>
    </location>
    <ligand>
        <name>Mg(2+)</name>
        <dbReference type="ChEBI" id="CHEBI:18420"/>
        <label>4</label>
    </ligand>
</feature>
<name>A0A1T5CGV5_9SPHN</name>
<dbReference type="AlphaFoldDB" id="A0A1T5CGV5"/>
<keyword evidence="2 5" id="KW-0418">Kinase</keyword>
<dbReference type="Pfam" id="PF02769">
    <property type="entry name" value="AIRS_C"/>
    <property type="match status" value="1"/>
</dbReference>
<keyword evidence="2" id="KW-0808">Transferase</keyword>
<dbReference type="PANTHER" id="PTHR30270">
    <property type="entry name" value="THIAMINE-MONOPHOSPHATE KINASE"/>
    <property type="match status" value="1"/>
</dbReference>
<evidence type="ECO:0000259" key="4">
    <source>
        <dbReference type="Pfam" id="PF02769"/>
    </source>
</evidence>
<dbReference type="UniPathway" id="UPA00060">
    <property type="reaction ID" value="UER00142"/>
</dbReference>
<comment type="pathway">
    <text evidence="2">Cofactor biosynthesis; thiamine diphosphate biosynthesis; thiamine diphosphate from thiamine phosphate: step 1/1.</text>
</comment>
<dbReference type="NCBIfam" id="TIGR01379">
    <property type="entry name" value="thiL"/>
    <property type="match status" value="1"/>
</dbReference>
<dbReference type="Gene3D" id="3.30.1330.10">
    <property type="entry name" value="PurM-like, N-terminal domain"/>
    <property type="match status" value="1"/>
</dbReference>
<dbReference type="CDD" id="cd02194">
    <property type="entry name" value="ThiL"/>
    <property type="match status" value="1"/>
</dbReference>
<protein>
    <recommendedName>
        <fullName evidence="2">Thiamine-monophosphate kinase</fullName>
        <shortName evidence="2">TMP kinase</shortName>
        <shortName evidence="2">Thiamine-phosphate kinase</shortName>
        <ecNumber evidence="2">2.7.4.16</ecNumber>
    </recommendedName>
</protein>
<dbReference type="SUPFAM" id="SSF56042">
    <property type="entry name" value="PurM C-terminal domain-like"/>
    <property type="match status" value="1"/>
</dbReference>
<dbReference type="GO" id="GO:0009228">
    <property type="term" value="P:thiamine biosynthetic process"/>
    <property type="evidence" value="ECO:0007669"/>
    <property type="project" value="UniProtKB-KW"/>
</dbReference>
<dbReference type="RefSeq" id="WP_079638517.1">
    <property type="nucleotide sequence ID" value="NZ_FUYP01000010.1"/>
</dbReference>
<accession>A0A1T5CGV5</accession>
<feature type="binding site" evidence="2">
    <location>
        <position position="110"/>
    </location>
    <ligand>
        <name>Mg(2+)</name>
        <dbReference type="ChEBI" id="CHEBI:18420"/>
        <label>1</label>
    </ligand>
</feature>
<dbReference type="SUPFAM" id="SSF55326">
    <property type="entry name" value="PurM N-terminal domain-like"/>
    <property type="match status" value="1"/>
</dbReference>